<name>A0A9P9DB59_9PLEO</name>
<evidence type="ECO:0000313" key="2">
    <source>
        <dbReference type="EMBL" id="KAH7116016.1"/>
    </source>
</evidence>
<accession>A0A9P9DB59</accession>
<dbReference type="PANTHER" id="PTHR33112:SF10">
    <property type="entry name" value="TOL"/>
    <property type="match status" value="1"/>
</dbReference>
<proteinExistence type="predicted"/>
<dbReference type="Pfam" id="PF06985">
    <property type="entry name" value="HET"/>
    <property type="match status" value="1"/>
</dbReference>
<sequence length="661" mass="75170">MTSTGEDTNLCSVCRIAFESMHNPTTTATFSQLVIDTGDTTKIKPEESAATCFFCHAILSRIKNPFTLHNGGEFGLTYWGVGNKSKEKPIINTYSTSFEDGTGFYATASVWAEQGSTAATERIAVQPPILGNDAKAISDWIRIQLEVCKDLHPRCPRDDNVVLPTRVLRITGGGDMPTVQLVETNGINGRYCALSHCWGHEEKRPLTTTLENFRRHTSAIPFEHLPRTFREAVLLVRSLEISFLWIDSLCIIQDSELDWRIESQKMGPLYRNAALVIAAADSKDSTEGLFIANRSPNMIMTIPYLSCNGEFKGFFNMLLREESEKFPFDSHLSTRAWAFQESYLARRIVFFMSSDVSMMCRGGPLIPESGEILDYASLQPSSWFEILGQYSKLQLTKHGDRLFALQGIVDELKSHRKDTYLSEYGVWEADLVEQLLWRRSDGVCVTDLPLIPSWSWAATSGHKVWPCWPWDAISRYKESKPWIKELFPEDRIWQLTVCPPNAMNLTRILGSGRIMSTGHVLSIKYWKKRIPRCFINWLYSYAQGFGVWEFMPTPSDNYISTYLVMNKTKDTIFGVAIFDRDFIDDAVCFLIHRSENLDKDAGSLSEDVNHELSKERPIIPASDIDDPLDECGEEFENDSADEILDHLVEERDYTHHPLVCT</sequence>
<dbReference type="EMBL" id="JAGMWT010000015">
    <property type="protein sequence ID" value="KAH7116016.1"/>
    <property type="molecule type" value="Genomic_DNA"/>
</dbReference>
<dbReference type="PANTHER" id="PTHR33112">
    <property type="entry name" value="DOMAIN PROTEIN, PUTATIVE-RELATED"/>
    <property type="match status" value="1"/>
</dbReference>
<dbReference type="Proteomes" id="UP000700596">
    <property type="component" value="Unassembled WGS sequence"/>
</dbReference>
<evidence type="ECO:0000259" key="1">
    <source>
        <dbReference type="Pfam" id="PF06985"/>
    </source>
</evidence>
<dbReference type="OrthoDB" id="5347061at2759"/>
<gene>
    <name evidence="2" type="ORF">B0J11DRAFT_538967</name>
</gene>
<feature type="domain" description="Heterokaryon incompatibility" evidence="1">
    <location>
        <begin position="191"/>
        <end position="341"/>
    </location>
</feature>
<reference evidence="2" key="1">
    <citation type="journal article" date="2021" name="Nat. Commun.">
        <title>Genetic determinants of endophytism in the Arabidopsis root mycobiome.</title>
        <authorList>
            <person name="Mesny F."/>
            <person name="Miyauchi S."/>
            <person name="Thiergart T."/>
            <person name="Pickel B."/>
            <person name="Atanasova L."/>
            <person name="Karlsson M."/>
            <person name="Huettel B."/>
            <person name="Barry K.W."/>
            <person name="Haridas S."/>
            <person name="Chen C."/>
            <person name="Bauer D."/>
            <person name="Andreopoulos W."/>
            <person name="Pangilinan J."/>
            <person name="LaButti K."/>
            <person name="Riley R."/>
            <person name="Lipzen A."/>
            <person name="Clum A."/>
            <person name="Drula E."/>
            <person name="Henrissat B."/>
            <person name="Kohler A."/>
            <person name="Grigoriev I.V."/>
            <person name="Martin F.M."/>
            <person name="Hacquard S."/>
        </authorList>
    </citation>
    <scope>NUCLEOTIDE SEQUENCE</scope>
    <source>
        <strain evidence="2">MPI-CAGE-CH-0243</strain>
    </source>
</reference>
<keyword evidence="3" id="KW-1185">Reference proteome</keyword>
<protein>
    <submittedName>
        <fullName evidence="2">Heterokaryon incompatibility protein-domain-containing protein</fullName>
    </submittedName>
</protein>
<dbReference type="InterPro" id="IPR010730">
    <property type="entry name" value="HET"/>
</dbReference>
<evidence type="ECO:0000313" key="3">
    <source>
        <dbReference type="Proteomes" id="UP000700596"/>
    </source>
</evidence>
<comment type="caution">
    <text evidence="2">The sequence shown here is derived from an EMBL/GenBank/DDBJ whole genome shotgun (WGS) entry which is preliminary data.</text>
</comment>
<dbReference type="AlphaFoldDB" id="A0A9P9DB59"/>
<organism evidence="2 3">
    <name type="scientific">Dendryphion nanum</name>
    <dbReference type="NCBI Taxonomy" id="256645"/>
    <lineage>
        <taxon>Eukaryota</taxon>
        <taxon>Fungi</taxon>
        <taxon>Dikarya</taxon>
        <taxon>Ascomycota</taxon>
        <taxon>Pezizomycotina</taxon>
        <taxon>Dothideomycetes</taxon>
        <taxon>Pleosporomycetidae</taxon>
        <taxon>Pleosporales</taxon>
        <taxon>Torulaceae</taxon>
        <taxon>Dendryphion</taxon>
    </lineage>
</organism>